<evidence type="ECO:0000313" key="2">
    <source>
        <dbReference type="Proteomes" id="UP000263268"/>
    </source>
</evidence>
<reference evidence="1 2" key="1">
    <citation type="journal article" date="2018" name="Nat. Biotechnol.">
        <title>A standardized bacterial taxonomy based on genome phylogeny substantially revises the tree of life.</title>
        <authorList>
            <person name="Parks D.H."/>
            <person name="Chuvochina M."/>
            <person name="Waite D.W."/>
            <person name="Rinke C."/>
            <person name="Skarshewski A."/>
            <person name="Chaumeil P.A."/>
            <person name="Hugenholtz P."/>
        </authorList>
    </citation>
    <scope>NUCLEOTIDE SEQUENCE [LARGE SCALE GENOMIC DNA]</scope>
    <source>
        <strain evidence="1">UBA10227</strain>
    </source>
</reference>
<dbReference type="Pfam" id="PF02470">
    <property type="entry name" value="MlaD"/>
    <property type="match status" value="1"/>
</dbReference>
<dbReference type="AlphaFoldDB" id="A0A3C0F1D8"/>
<sequence length="304" mass="33545">MVIFGILFFIFGFNYLKGKNLFNVSDAYYTEFDYNGLTTASPVTIKGNNVGKINKITYIVETGKTRVSFTVDDELKFSKNSKMRLYPLGLLDGNGLAIIPADDDQIAEDGDFLQSEVEPGLIKNLSENFSGLSEGLDDTLKSADSLLVSINGLVEDDSKEGLKHAIKELNLTLTSFKNLSGSFNSLIAKNQDSLTQVISNFNSISKDLAVLSNDLKDVEISKTISSLDTTLLQVNALLADMENGEGTLGKLLKDDKLYHNLEVASQQLSELLQDVKLNPKRYVNVSVFGGKNKEEYVKPEDERQ</sequence>
<comment type="caution">
    <text evidence="1">The sequence shown here is derived from an EMBL/GenBank/DDBJ whole genome shotgun (WGS) entry which is preliminary data.</text>
</comment>
<dbReference type="PANTHER" id="PTHR33371">
    <property type="entry name" value="INTERMEMBRANE PHOSPHOLIPID TRANSPORT SYSTEM BINDING PROTEIN MLAD-RELATED"/>
    <property type="match status" value="1"/>
</dbReference>
<dbReference type="PANTHER" id="PTHR33371:SF4">
    <property type="entry name" value="INTERMEMBRANE PHOSPHOLIPID TRANSPORT SYSTEM BINDING PROTEIN MLAD"/>
    <property type="match status" value="1"/>
</dbReference>
<proteinExistence type="predicted"/>
<evidence type="ECO:0000313" key="1">
    <source>
        <dbReference type="EMBL" id="HCY81140.1"/>
    </source>
</evidence>
<name>A0A3C0F1D8_9FLAO</name>
<dbReference type="InterPro" id="IPR052336">
    <property type="entry name" value="MlaD_Phospholipid_Transporter"/>
</dbReference>
<dbReference type="STRING" id="1137281.D778_00108"/>
<protein>
    <submittedName>
        <fullName evidence="1">MCE family protein</fullName>
    </submittedName>
</protein>
<accession>A0A3C0F1D8</accession>
<dbReference type="Proteomes" id="UP000263268">
    <property type="component" value="Unassembled WGS sequence"/>
</dbReference>
<dbReference type="InterPro" id="IPR003399">
    <property type="entry name" value="Mce/MlaD"/>
</dbReference>
<organism evidence="1 2">
    <name type="scientific">Xanthomarina gelatinilytica</name>
    <dbReference type="NCBI Taxonomy" id="1137281"/>
    <lineage>
        <taxon>Bacteria</taxon>
        <taxon>Pseudomonadati</taxon>
        <taxon>Bacteroidota</taxon>
        <taxon>Flavobacteriia</taxon>
        <taxon>Flavobacteriales</taxon>
        <taxon>Flavobacteriaceae</taxon>
        <taxon>Xanthomarina</taxon>
    </lineage>
</organism>
<gene>
    <name evidence="1" type="ORF">DHV22_05785</name>
</gene>
<dbReference type="EMBL" id="DPRK01000098">
    <property type="protein sequence ID" value="HCY81140.1"/>
    <property type="molecule type" value="Genomic_DNA"/>
</dbReference>